<sequence>MNNKVYMNILNELNGIIETDHLTAGDKLPSERELAERLGAGRSSVREALRALELLDLIETKKGEGTFVKQPGSHSLAEILAAFFLREPRARRDLSETRRIIEAEAVRLACERHQPEHLHTLRTMIDQARLTAAEGRIPAEEDYEFHRTLVKAGGNHLMLNIWYPLVAYSKGLMKSSLAREGRIEEALNEHEEIVRTIEMRERDRAVEAIHHHLSNSQF</sequence>
<dbReference type="Gene3D" id="1.10.10.10">
    <property type="entry name" value="Winged helix-like DNA-binding domain superfamily/Winged helix DNA-binding domain"/>
    <property type="match status" value="1"/>
</dbReference>
<dbReference type="OrthoDB" id="9799482at2"/>
<dbReference type="AlphaFoldDB" id="D6XSS2"/>
<dbReference type="SUPFAM" id="SSF48008">
    <property type="entry name" value="GntR ligand-binding domain-like"/>
    <property type="match status" value="1"/>
</dbReference>
<dbReference type="InterPro" id="IPR036390">
    <property type="entry name" value="WH_DNA-bd_sf"/>
</dbReference>
<dbReference type="GO" id="GO:0003700">
    <property type="term" value="F:DNA-binding transcription factor activity"/>
    <property type="evidence" value="ECO:0007669"/>
    <property type="project" value="InterPro"/>
</dbReference>
<dbReference type="eggNOG" id="COG2186">
    <property type="taxonomic scope" value="Bacteria"/>
</dbReference>
<name>D6XSS2_BACIE</name>
<dbReference type="Pfam" id="PF00392">
    <property type="entry name" value="GntR"/>
    <property type="match status" value="1"/>
</dbReference>
<evidence type="ECO:0000256" key="2">
    <source>
        <dbReference type="ARBA" id="ARBA00023125"/>
    </source>
</evidence>
<dbReference type="Gene3D" id="1.20.120.530">
    <property type="entry name" value="GntR ligand-binding domain-like"/>
    <property type="match status" value="1"/>
</dbReference>
<dbReference type="KEGG" id="bse:Bsel_1346"/>
<dbReference type="SUPFAM" id="SSF46785">
    <property type="entry name" value="Winged helix' DNA-binding domain"/>
    <property type="match status" value="1"/>
</dbReference>
<keyword evidence="2" id="KW-0238">DNA-binding</keyword>
<dbReference type="InterPro" id="IPR000524">
    <property type="entry name" value="Tscrpt_reg_HTH_GntR"/>
</dbReference>
<dbReference type="InterPro" id="IPR036388">
    <property type="entry name" value="WH-like_DNA-bd_sf"/>
</dbReference>
<keyword evidence="1" id="KW-0805">Transcription regulation</keyword>
<dbReference type="HOGENOM" id="CLU_017584_9_3_9"/>
<evidence type="ECO:0000313" key="6">
    <source>
        <dbReference type="Proteomes" id="UP000000271"/>
    </source>
</evidence>
<dbReference type="SMART" id="SM00895">
    <property type="entry name" value="FCD"/>
    <property type="match status" value="1"/>
</dbReference>
<evidence type="ECO:0000313" key="5">
    <source>
        <dbReference type="EMBL" id="ADH98858.1"/>
    </source>
</evidence>
<reference evidence="5" key="1">
    <citation type="submission" date="2009-10" db="EMBL/GenBank/DDBJ databases">
        <title>Complete sequence of Bacillus selenitireducens MLS10.</title>
        <authorList>
            <consortium name="US DOE Joint Genome Institute"/>
            <person name="Lucas S."/>
            <person name="Copeland A."/>
            <person name="Lapidus A."/>
            <person name="Glavina del Rio T."/>
            <person name="Dalin E."/>
            <person name="Tice H."/>
            <person name="Bruce D."/>
            <person name="Goodwin L."/>
            <person name="Pitluck S."/>
            <person name="Sims D."/>
            <person name="Brettin T."/>
            <person name="Detter J.C."/>
            <person name="Han C."/>
            <person name="Larimer F."/>
            <person name="Land M."/>
            <person name="Hauser L."/>
            <person name="Kyrpides N."/>
            <person name="Ovchinnikova G."/>
            <person name="Stolz J."/>
        </authorList>
    </citation>
    <scope>NUCLEOTIDE SEQUENCE [LARGE SCALE GENOMIC DNA]</scope>
    <source>
        <strain evidence="5">MLS10</strain>
    </source>
</reference>
<dbReference type="EMBL" id="CP001791">
    <property type="protein sequence ID" value="ADH98858.1"/>
    <property type="molecule type" value="Genomic_DNA"/>
</dbReference>
<dbReference type="InterPro" id="IPR011711">
    <property type="entry name" value="GntR_C"/>
</dbReference>
<evidence type="ECO:0000259" key="4">
    <source>
        <dbReference type="PROSITE" id="PS50949"/>
    </source>
</evidence>
<evidence type="ECO:0000256" key="3">
    <source>
        <dbReference type="ARBA" id="ARBA00023163"/>
    </source>
</evidence>
<protein>
    <submittedName>
        <fullName evidence="5">GntR domain protein</fullName>
    </submittedName>
</protein>
<dbReference type="PANTHER" id="PTHR43537">
    <property type="entry name" value="TRANSCRIPTIONAL REGULATOR, GNTR FAMILY"/>
    <property type="match status" value="1"/>
</dbReference>
<dbReference type="PANTHER" id="PTHR43537:SF54">
    <property type="entry name" value="TRANSCRIPTIONAL REGULATOR, GNTR FAMILY"/>
    <property type="match status" value="1"/>
</dbReference>
<dbReference type="CDD" id="cd07377">
    <property type="entry name" value="WHTH_GntR"/>
    <property type="match status" value="1"/>
</dbReference>
<dbReference type="Pfam" id="PF07729">
    <property type="entry name" value="FCD"/>
    <property type="match status" value="1"/>
</dbReference>
<dbReference type="PRINTS" id="PR00035">
    <property type="entry name" value="HTHGNTR"/>
</dbReference>
<keyword evidence="3" id="KW-0804">Transcription</keyword>
<feature type="domain" description="HTH gntR-type" evidence="4">
    <location>
        <begin position="3"/>
        <end position="71"/>
    </location>
</feature>
<dbReference type="STRING" id="439292.Bsel_1346"/>
<dbReference type="PROSITE" id="PS50949">
    <property type="entry name" value="HTH_GNTR"/>
    <property type="match status" value="1"/>
</dbReference>
<organism evidence="5 6">
    <name type="scientific">Bacillus selenitireducens (strain ATCC 700615 / DSM 15326 / MLS10)</name>
    <dbReference type="NCBI Taxonomy" id="439292"/>
    <lineage>
        <taxon>Bacteria</taxon>
        <taxon>Bacillati</taxon>
        <taxon>Bacillota</taxon>
        <taxon>Bacilli</taxon>
        <taxon>Bacillales</taxon>
        <taxon>Bacillaceae</taxon>
        <taxon>Salisediminibacterium</taxon>
    </lineage>
</organism>
<dbReference type="SMART" id="SM00345">
    <property type="entry name" value="HTH_GNTR"/>
    <property type="match status" value="1"/>
</dbReference>
<accession>D6XSS2</accession>
<dbReference type="GO" id="GO:0003677">
    <property type="term" value="F:DNA binding"/>
    <property type="evidence" value="ECO:0007669"/>
    <property type="project" value="UniProtKB-KW"/>
</dbReference>
<dbReference type="Proteomes" id="UP000000271">
    <property type="component" value="Chromosome"/>
</dbReference>
<dbReference type="InterPro" id="IPR008920">
    <property type="entry name" value="TF_FadR/GntR_C"/>
</dbReference>
<evidence type="ECO:0000256" key="1">
    <source>
        <dbReference type="ARBA" id="ARBA00023015"/>
    </source>
</evidence>
<proteinExistence type="predicted"/>
<gene>
    <name evidence="5" type="ordered locus">Bsel_1346</name>
</gene>
<dbReference type="RefSeq" id="WP_013172282.1">
    <property type="nucleotide sequence ID" value="NC_014219.1"/>
</dbReference>
<keyword evidence="6" id="KW-1185">Reference proteome</keyword>